<accession>A0A0F9IPI7</accession>
<evidence type="ECO:0000313" key="1">
    <source>
        <dbReference type="EMBL" id="KKM21769.1"/>
    </source>
</evidence>
<feature type="non-terminal residue" evidence="1">
    <location>
        <position position="40"/>
    </location>
</feature>
<protein>
    <submittedName>
        <fullName evidence="1">Uncharacterized protein</fullName>
    </submittedName>
</protein>
<proteinExistence type="predicted"/>
<dbReference type="EMBL" id="LAZR01013484">
    <property type="protein sequence ID" value="KKM21769.1"/>
    <property type="molecule type" value="Genomic_DNA"/>
</dbReference>
<organism evidence="1">
    <name type="scientific">marine sediment metagenome</name>
    <dbReference type="NCBI Taxonomy" id="412755"/>
    <lineage>
        <taxon>unclassified sequences</taxon>
        <taxon>metagenomes</taxon>
        <taxon>ecological metagenomes</taxon>
    </lineage>
</organism>
<sequence length="40" mass="4357">MVSESPLPNQEARVGPKAFGLAERASKMDGRHFELERTGG</sequence>
<comment type="caution">
    <text evidence="1">The sequence shown here is derived from an EMBL/GenBank/DDBJ whole genome shotgun (WGS) entry which is preliminary data.</text>
</comment>
<gene>
    <name evidence="1" type="ORF">LCGC14_1632120</name>
</gene>
<reference evidence="1" key="1">
    <citation type="journal article" date="2015" name="Nature">
        <title>Complex archaea that bridge the gap between prokaryotes and eukaryotes.</title>
        <authorList>
            <person name="Spang A."/>
            <person name="Saw J.H."/>
            <person name="Jorgensen S.L."/>
            <person name="Zaremba-Niedzwiedzka K."/>
            <person name="Martijn J."/>
            <person name="Lind A.E."/>
            <person name="van Eijk R."/>
            <person name="Schleper C."/>
            <person name="Guy L."/>
            <person name="Ettema T.J."/>
        </authorList>
    </citation>
    <scope>NUCLEOTIDE SEQUENCE</scope>
</reference>
<name>A0A0F9IPI7_9ZZZZ</name>
<dbReference type="AlphaFoldDB" id="A0A0F9IPI7"/>